<comment type="caution">
    <text evidence="1">The sequence shown here is derived from an EMBL/GenBank/DDBJ whole genome shotgun (WGS) entry which is preliminary data.</text>
</comment>
<dbReference type="EMBL" id="JDVG02000604">
    <property type="protein sequence ID" value="KFB71044.1"/>
    <property type="molecule type" value="Genomic_DNA"/>
</dbReference>
<dbReference type="AlphaFoldDB" id="A0A080M1I4"/>
<proteinExistence type="predicted"/>
<reference evidence="1 2" key="1">
    <citation type="submission" date="2014-02" db="EMBL/GenBank/DDBJ databases">
        <title>Expanding our view of genomic diversity in Candidatus Accumulibacter clades.</title>
        <authorList>
            <person name="Skennerton C.T."/>
            <person name="Barr J.J."/>
            <person name="Slater F.R."/>
            <person name="Bond P.L."/>
            <person name="Tyson G.W."/>
        </authorList>
    </citation>
    <scope>NUCLEOTIDE SEQUENCE [LARGE SCALE GENOMIC DNA]</scope>
    <source>
        <strain evidence="2">BA-91</strain>
    </source>
</reference>
<evidence type="ECO:0000313" key="2">
    <source>
        <dbReference type="Proteomes" id="UP000020077"/>
    </source>
</evidence>
<protein>
    <submittedName>
        <fullName evidence="1">Uncharacterized protein</fullName>
    </submittedName>
</protein>
<organism evidence="1 2">
    <name type="scientific">Candidatus Accumulibacter phosphatis</name>
    <dbReference type="NCBI Taxonomy" id="327160"/>
    <lineage>
        <taxon>Bacteria</taxon>
        <taxon>Pseudomonadati</taxon>
        <taxon>Pseudomonadota</taxon>
        <taxon>Betaproteobacteria</taxon>
        <taxon>Candidatus Accumulibacter</taxon>
    </lineage>
</organism>
<gene>
    <name evidence="1" type="ORF">AW09_003844</name>
</gene>
<name>A0A080M1I4_9PROT</name>
<sequence length="46" mass="4937">MTLRFGEVATHNHFVLDRGGYQPVLLQAKPGSQPLCGLLETASSVP</sequence>
<evidence type="ECO:0000313" key="1">
    <source>
        <dbReference type="EMBL" id="KFB71044.1"/>
    </source>
</evidence>
<accession>A0A080M1I4</accession>
<dbReference type="Proteomes" id="UP000020077">
    <property type="component" value="Unassembled WGS sequence"/>
</dbReference>